<keyword evidence="1" id="KW-0808">Transferase</keyword>
<dbReference type="InterPro" id="IPR050238">
    <property type="entry name" value="DNA_Rep/Repair_Clamp_Loader"/>
</dbReference>
<protein>
    <submittedName>
        <fullName evidence="1">DNA polymerase III, delta' subunit</fullName>
        <ecNumber evidence="1">2.7.7.7</ecNumber>
    </submittedName>
</protein>
<dbReference type="PANTHER" id="PTHR11669">
    <property type="entry name" value="REPLICATION FACTOR C / DNA POLYMERASE III GAMMA-TAU SUBUNIT"/>
    <property type="match status" value="1"/>
</dbReference>
<sequence>MYMDLERLQPKILQEFKQILQSNRLSHAYLFAGDFASFNMAVLLAQSRFCQEKKEGLPCGVCRTCRLIAGNDFSDVKVIEPIGQTIKTETVRSLLREFSSSGFEGKTQVFIIRDADRLHINAANSLLKFIEEPQSDSYIILLTQDESNILPTIRSRTQIFHFPKNTAYLVNQLELKGLLKSQAEILADLAKDPEQADSFGDNAKLLDLLKACEHFAAALVKDEDLAFLEIPQLVLLANEKFEQKWVFHMLTYLLSKNYQKKEVLSYLEAVYQARNMWFSNVSFQNALEYMVIK</sequence>
<evidence type="ECO:0000313" key="1">
    <source>
        <dbReference type="EMBL" id="EHJ52195.1"/>
    </source>
</evidence>
<dbReference type="EMBL" id="AEUW02000001">
    <property type="protein sequence ID" value="EHJ52195.1"/>
    <property type="molecule type" value="Genomic_DNA"/>
</dbReference>
<dbReference type="STRING" id="764298.STRMA_0201"/>
<keyword evidence="1" id="KW-0548">Nucleotidyltransferase</keyword>
<dbReference type="NCBIfam" id="NF005581">
    <property type="entry name" value="PRK07276.1"/>
    <property type="match status" value="1"/>
</dbReference>
<dbReference type="PANTHER" id="PTHR11669:SF8">
    <property type="entry name" value="DNA POLYMERASE III SUBUNIT DELTA"/>
    <property type="match status" value="1"/>
</dbReference>
<evidence type="ECO:0000313" key="2">
    <source>
        <dbReference type="Proteomes" id="UP000003573"/>
    </source>
</evidence>
<reference evidence="1 2" key="1">
    <citation type="journal article" date="2014" name="Int. J. Syst. Evol. Microbiol.">
        <title>Phylogenomics and the dynamic genome evolution of the genus Streptococcus.</title>
        <authorList>
            <consortium name="The Broad Institute Genome Sequencing Platform"/>
            <person name="Richards V.P."/>
            <person name="Palmer S.R."/>
            <person name="Pavinski Bitar P.D."/>
            <person name="Qin X."/>
            <person name="Weinstock G.M."/>
            <person name="Highlander S.K."/>
            <person name="Town C.D."/>
            <person name="Burne R.A."/>
            <person name="Stanhope M.J."/>
        </authorList>
    </citation>
    <scope>NUCLEOTIDE SEQUENCE [LARGE SCALE GENOMIC DNA]</scope>
    <source>
        <strain evidence="1 2">NCTC 11558</strain>
    </source>
</reference>
<dbReference type="SUPFAM" id="SSF52540">
    <property type="entry name" value="P-loop containing nucleoside triphosphate hydrolases"/>
    <property type="match status" value="1"/>
</dbReference>
<dbReference type="GO" id="GO:0006261">
    <property type="term" value="P:DNA-templated DNA replication"/>
    <property type="evidence" value="ECO:0007669"/>
    <property type="project" value="TreeGrafter"/>
</dbReference>
<dbReference type="InterPro" id="IPR027417">
    <property type="entry name" value="P-loop_NTPase"/>
</dbReference>
<dbReference type="Pfam" id="PF13177">
    <property type="entry name" value="DNA_pol3_delta2"/>
    <property type="match status" value="1"/>
</dbReference>
<keyword evidence="2" id="KW-1185">Reference proteome</keyword>
<dbReference type="EC" id="2.7.7.7" evidence="1"/>
<gene>
    <name evidence="1" type="ORF">STRMA_0201</name>
</gene>
<accession>G5JYE0</accession>
<dbReference type="Gene3D" id="3.40.50.300">
    <property type="entry name" value="P-loop containing nucleotide triphosphate hydrolases"/>
    <property type="match status" value="1"/>
</dbReference>
<name>G5JYE0_9STRE</name>
<dbReference type="AlphaFoldDB" id="G5JYE0"/>
<comment type="caution">
    <text evidence="1">The sequence shown here is derived from an EMBL/GenBank/DDBJ whole genome shotgun (WGS) entry which is preliminary data.</text>
</comment>
<proteinExistence type="predicted"/>
<dbReference type="eggNOG" id="COG0470">
    <property type="taxonomic scope" value="Bacteria"/>
</dbReference>
<dbReference type="GO" id="GO:0003887">
    <property type="term" value="F:DNA-directed DNA polymerase activity"/>
    <property type="evidence" value="ECO:0007669"/>
    <property type="project" value="UniProtKB-EC"/>
</dbReference>
<dbReference type="Proteomes" id="UP000003573">
    <property type="component" value="Unassembled WGS sequence"/>
</dbReference>
<organism evidence="1 2">
    <name type="scientific">Streptococcus macacae NCTC 11558</name>
    <dbReference type="NCBI Taxonomy" id="764298"/>
    <lineage>
        <taxon>Bacteria</taxon>
        <taxon>Bacillati</taxon>
        <taxon>Bacillota</taxon>
        <taxon>Bacilli</taxon>
        <taxon>Lactobacillales</taxon>
        <taxon>Streptococcaceae</taxon>
        <taxon>Streptococcus</taxon>
    </lineage>
</organism>